<dbReference type="AlphaFoldDB" id="A0A553SHG6"/>
<dbReference type="RefSeq" id="WP_185764877.1">
    <property type="nucleotide sequence ID" value="NZ_RIBP01000004.1"/>
</dbReference>
<dbReference type="CDD" id="cd07377">
    <property type="entry name" value="WHTH_GntR"/>
    <property type="match status" value="1"/>
</dbReference>
<dbReference type="PANTHER" id="PTHR38445">
    <property type="entry name" value="HTH-TYPE TRANSCRIPTIONAL REPRESSOR YTRA"/>
    <property type="match status" value="1"/>
</dbReference>
<dbReference type="PROSITE" id="PS50949">
    <property type="entry name" value="HTH_GNTR"/>
    <property type="match status" value="1"/>
</dbReference>
<comment type="caution">
    <text evidence="5">The sequence shown here is derived from an EMBL/GenBank/DDBJ whole genome shotgun (WGS) entry which is preliminary data.</text>
</comment>
<sequence length="126" mass="14218">MYIKLDPQSDFPIYSQLIHQLMEGILKGDLKEGDMLPSVRSLAADLGINMHTVNKSYHELEKRGIIQIVPKSGAVVRPQQAEQGSEHYARLVREMKPVLLEAMTLGMGKAEINSLVELLVKEYKEE</sequence>
<accession>A0A553SHG6</accession>
<dbReference type="SMART" id="SM00345">
    <property type="entry name" value="HTH_GNTR"/>
    <property type="match status" value="1"/>
</dbReference>
<evidence type="ECO:0000256" key="3">
    <source>
        <dbReference type="ARBA" id="ARBA00023163"/>
    </source>
</evidence>
<dbReference type="GO" id="GO:0003677">
    <property type="term" value="F:DNA binding"/>
    <property type="evidence" value="ECO:0007669"/>
    <property type="project" value="UniProtKB-KW"/>
</dbReference>
<feature type="domain" description="HTH gntR-type" evidence="4">
    <location>
        <begin position="11"/>
        <end position="79"/>
    </location>
</feature>
<dbReference type="SUPFAM" id="SSF46785">
    <property type="entry name" value="Winged helix' DNA-binding domain"/>
    <property type="match status" value="1"/>
</dbReference>
<dbReference type="Proteomes" id="UP000319837">
    <property type="component" value="Unassembled WGS sequence"/>
</dbReference>
<keyword evidence="3" id="KW-0804">Transcription</keyword>
<dbReference type="InterPro" id="IPR036390">
    <property type="entry name" value="WH_DNA-bd_sf"/>
</dbReference>
<keyword evidence="2" id="KW-0238">DNA-binding</keyword>
<protein>
    <submittedName>
        <fullName evidence="5">GntR family transcriptional regulator</fullName>
    </submittedName>
</protein>
<dbReference type="InterPro" id="IPR000524">
    <property type="entry name" value="Tscrpt_reg_HTH_GntR"/>
</dbReference>
<dbReference type="InterPro" id="IPR036388">
    <property type="entry name" value="WH-like_DNA-bd_sf"/>
</dbReference>
<organism evidence="5 6">
    <name type="scientific">Niallia circulans</name>
    <name type="common">Bacillus circulans</name>
    <dbReference type="NCBI Taxonomy" id="1397"/>
    <lineage>
        <taxon>Bacteria</taxon>
        <taxon>Bacillati</taxon>
        <taxon>Bacillota</taxon>
        <taxon>Bacilli</taxon>
        <taxon>Bacillales</taxon>
        <taxon>Bacillaceae</taxon>
        <taxon>Niallia</taxon>
    </lineage>
</organism>
<proteinExistence type="predicted"/>
<dbReference type="Pfam" id="PF00392">
    <property type="entry name" value="GntR"/>
    <property type="match status" value="1"/>
</dbReference>
<keyword evidence="1" id="KW-0805">Transcription regulation</keyword>
<evidence type="ECO:0000313" key="6">
    <source>
        <dbReference type="Proteomes" id="UP000319837"/>
    </source>
</evidence>
<dbReference type="EMBL" id="RIBP01000004">
    <property type="protein sequence ID" value="TRZ36430.1"/>
    <property type="molecule type" value="Genomic_DNA"/>
</dbReference>
<evidence type="ECO:0000313" key="5">
    <source>
        <dbReference type="EMBL" id="TRZ36430.1"/>
    </source>
</evidence>
<evidence type="ECO:0000259" key="4">
    <source>
        <dbReference type="PROSITE" id="PS50949"/>
    </source>
</evidence>
<reference evidence="6" key="1">
    <citation type="submission" date="2018-10" db="EMBL/GenBank/DDBJ databases">
        <title>FDA dAtabase for Regulatory Grade micrObial Sequences (FDA-ARGOS): Supporting development and validation of Infectious Disease Dx tests.</title>
        <authorList>
            <person name="Minogue T."/>
            <person name="Wolcott M."/>
            <person name="Wasieloski L."/>
            <person name="Aguilar W."/>
            <person name="Moore D."/>
            <person name="Tallon L."/>
            <person name="Sadzewicz L."/>
            <person name="Sengamalay N."/>
            <person name="Ott S."/>
            <person name="Godinez A."/>
            <person name="Nagaraj S."/>
            <person name="Vavikolanu K."/>
            <person name="Vyas G."/>
            <person name="Nadendla S."/>
            <person name="George J."/>
            <person name="Sichtig H."/>
        </authorList>
    </citation>
    <scope>NUCLEOTIDE SEQUENCE [LARGE SCALE GENOMIC DNA]</scope>
    <source>
        <strain evidence="6">FDAARGOS_343</strain>
    </source>
</reference>
<gene>
    <name evidence="5" type="ORF">CEQ21_12870</name>
</gene>
<dbReference type="GO" id="GO:0003700">
    <property type="term" value="F:DNA-binding transcription factor activity"/>
    <property type="evidence" value="ECO:0007669"/>
    <property type="project" value="InterPro"/>
</dbReference>
<dbReference type="PANTHER" id="PTHR38445:SF12">
    <property type="entry name" value="GNTR-FAMILY TRANSCRIPTIONAL REGULATOR"/>
    <property type="match status" value="1"/>
</dbReference>
<evidence type="ECO:0000256" key="2">
    <source>
        <dbReference type="ARBA" id="ARBA00023125"/>
    </source>
</evidence>
<dbReference type="Gene3D" id="1.10.10.10">
    <property type="entry name" value="Winged helix-like DNA-binding domain superfamily/Winged helix DNA-binding domain"/>
    <property type="match status" value="1"/>
</dbReference>
<evidence type="ECO:0000256" key="1">
    <source>
        <dbReference type="ARBA" id="ARBA00023015"/>
    </source>
</evidence>
<name>A0A553SHG6_NIACI</name>